<keyword evidence="5 7" id="KW-1133">Transmembrane helix</keyword>
<keyword evidence="3" id="KW-1003">Cell membrane</keyword>
<reference evidence="11" key="1">
    <citation type="journal article" date="2019" name="Int. J. Syst. Evol. Microbiol.">
        <title>The Global Catalogue of Microorganisms (GCM) 10K type strain sequencing project: providing services to taxonomists for standard genome sequencing and annotation.</title>
        <authorList>
            <consortium name="The Broad Institute Genomics Platform"/>
            <consortium name="The Broad Institute Genome Sequencing Center for Infectious Disease"/>
            <person name="Wu L."/>
            <person name="Ma J."/>
        </authorList>
    </citation>
    <scope>NUCLEOTIDE SEQUENCE [LARGE SCALE GENOMIC DNA]</scope>
    <source>
        <strain evidence="11">KCTC 33849</strain>
    </source>
</reference>
<dbReference type="InterPro" id="IPR001320">
    <property type="entry name" value="Iontro_rcpt_C"/>
</dbReference>
<feature type="chain" id="PRO_5046362271" evidence="8">
    <location>
        <begin position="31"/>
        <end position="483"/>
    </location>
</feature>
<dbReference type="PANTHER" id="PTHR30614:SF46">
    <property type="entry name" value="ABC TRANSPORTER MEMBRANE SPANNING PERMEASE-GLUTAMINE TRANSPORT"/>
    <property type="match status" value="1"/>
</dbReference>
<keyword evidence="6 7" id="KW-0472">Membrane</keyword>
<keyword evidence="2 7" id="KW-0813">Transport</keyword>
<dbReference type="PANTHER" id="PTHR30614">
    <property type="entry name" value="MEMBRANE COMPONENT OF AMINO ACID ABC TRANSPORTER"/>
    <property type="match status" value="1"/>
</dbReference>
<dbReference type="InterPro" id="IPR010065">
    <property type="entry name" value="AA_ABC_transptr_permease_3TM"/>
</dbReference>
<evidence type="ECO:0000256" key="6">
    <source>
        <dbReference type="ARBA" id="ARBA00023136"/>
    </source>
</evidence>
<dbReference type="InterPro" id="IPR000515">
    <property type="entry name" value="MetI-like"/>
</dbReference>
<feature type="signal peptide" evidence="8">
    <location>
        <begin position="1"/>
        <end position="30"/>
    </location>
</feature>
<dbReference type="Gene3D" id="3.40.190.10">
    <property type="entry name" value="Periplasmic binding protein-like II"/>
    <property type="match status" value="2"/>
</dbReference>
<keyword evidence="11" id="KW-1185">Reference proteome</keyword>
<dbReference type="RefSeq" id="WP_379261453.1">
    <property type="nucleotide sequence ID" value="NZ_JBHUMJ010000002.1"/>
</dbReference>
<feature type="domain" description="ABC transmembrane type-1" evidence="9">
    <location>
        <begin position="284"/>
        <end position="473"/>
    </location>
</feature>
<evidence type="ECO:0000313" key="10">
    <source>
        <dbReference type="EMBL" id="MFD2700540.1"/>
    </source>
</evidence>
<dbReference type="Pfam" id="PF00528">
    <property type="entry name" value="BPD_transp_1"/>
    <property type="match status" value="1"/>
</dbReference>
<accession>A0ABW5SL99</accession>
<dbReference type="SUPFAM" id="SSF161098">
    <property type="entry name" value="MetI-like"/>
    <property type="match status" value="1"/>
</dbReference>
<gene>
    <name evidence="10" type="ORF">ACFSVM_08655</name>
</gene>
<keyword evidence="8" id="KW-0732">Signal</keyword>
<dbReference type="Proteomes" id="UP001597540">
    <property type="component" value="Unassembled WGS sequence"/>
</dbReference>
<comment type="similarity">
    <text evidence="7">Belongs to the binding-protein-dependent transport system permease family.</text>
</comment>
<dbReference type="InterPro" id="IPR035906">
    <property type="entry name" value="MetI-like_sf"/>
</dbReference>
<dbReference type="CDD" id="cd13619">
    <property type="entry name" value="PBP2_GlnP"/>
    <property type="match status" value="1"/>
</dbReference>
<evidence type="ECO:0000256" key="2">
    <source>
        <dbReference type="ARBA" id="ARBA00022448"/>
    </source>
</evidence>
<dbReference type="SUPFAM" id="SSF53850">
    <property type="entry name" value="Periplasmic binding protein-like II"/>
    <property type="match status" value="1"/>
</dbReference>
<feature type="transmembrane region" description="Helical" evidence="7">
    <location>
        <begin position="288"/>
        <end position="308"/>
    </location>
</feature>
<dbReference type="Gene3D" id="1.10.3720.10">
    <property type="entry name" value="MetI-like"/>
    <property type="match status" value="1"/>
</dbReference>
<proteinExistence type="inferred from homology"/>
<dbReference type="EMBL" id="JBHUMJ010000002">
    <property type="protein sequence ID" value="MFD2700540.1"/>
    <property type="molecule type" value="Genomic_DNA"/>
</dbReference>
<dbReference type="CDD" id="cd06261">
    <property type="entry name" value="TM_PBP2"/>
    <property type="match status" value="1"/>
</dbReference>
<dbReference type="InterPro" id="IPR001638">
    <property type="entry name" value="Solute-binding_3/MltF_N"/>
</dbReference>
<evidence type="ECO:0000256" key="5">
    <source>
        <dbReference type="ARBA" id="ARBA00022989"/>
    </source>
</evidence>
<feature type="transmembrane region" description="Helical" evidence="7">
    <location>
        <begin position="349"/>
        <end position="369"/>
    </location>
</feature>
<evidence type="ECO:0000313" key="11">
    <source>
        <dbReference type="Proteomes" id="UP001597540"/>
    </source>
</evidence>
<dbReference type="PROSITE" id="PS50928">
    <property type="entry name" value="ABC_TM1"/>
    <property type="match status" value="1"/>
</dbReference>
<keyword evidence="4 7" id="KW-0812">Transmembrane</keyword>
<comment type="caution">
    <text evidence="10">The sequence shown here is derived from an EMBL/GenBank/DDBJ whole genome shotgun (WGS) entry which is preliminary data.</text>
</comment>
<organism evidence="10 11">
    <name type="scientific">Paenibacillus shunpengii</name>
    <dbReference type="NCBI Taxonomy" id="2054424"/>
    <lineage>
        <taxon>Bacteria</taxon>
        <taxon>Bacillati</taxon>
        <taxon>Bacillota</taxon>
        <taxon>Bacilli</taxon>
        <taxon>Bacillales</taxon>
        <taxon>Paenibacillaceae</taxon>
        <taxon>Paenibacillus</taxon>
    </lineage>
</organism>
<dbReference type="NCBIfam" id="TIGR01726">
    <property type="entry name" value="HEQRo_perm_3TM"/>
    <property type="match status" value="1"/>
</dbReference>
<evidence type="ECO:0000256" key="4">
    <source>
        <dbReference type="ARBA" id="ARBA00022692"/>
    </source>
</evidence>
<dbReference type="SMART" id="SM00062">
    <property type="entry name" value="PBPb"/>
    <property type="match status" value="1"/>
</dbReference>
<evidence type="ECO:0000256" key="1">
    <source>
        <dbReference type="ARBA" id="ARBA00004651"/>
    </source>
</evidence>
<evidence type="ECO:0000259" key="9">
    <source>
        <dbReference type="PROSITE" id="PS50928"/>
    </source>
</evidence>
<protein>
    <submittedName>
        <fullName evidence="10">Amino acid ABC transporter substrate-binding protein/permease</fullName>
    </submittedName>
</protein>
<evidence type="ECO:0000256" key="8">
    <source>
        <dbReference type="SAM" id="SignalP"/>
    </source>
</evidence>
<evidence type="ECO:0000256" key="7">
    <source>
        <dbReference type="RuleBase" id="RU363032"/>
    </source>
</evidence>
<dbReference type="InterPro" id="IPR043429">
    <property type="entry name" value="ArtM/GltK/GlnP/TcyL/YhdX-like"/>
</dbReference>
<evidence type="ECO:0000256" key="3">
    <source>
        <dbReference type="ARBA" id="ARBA00022475"/>
    </source>
</evidence>
<dbReference type="SMART" id="SM00079">
    <property type="entry name" value="PBPe"/>
    <property type="match status" value="1"/>
</dbReference>
<sequence length="483" mass="52591">MKTTKVSFFILSLVLLLVTGLSGWAGGASAQSNSGKTYVIGTDITFAPFEFQDINGDFVGIDIDLLDAIAKDQNFQYEIKPLGFNAAVQALESNQVDGVIAGMSITDERKQKFDFSESYFESGVVMGVGANNDTIQSYEDLKGHKVAVKTGTEGYSFAESISEQYGFTIVPFDDSSQMYDDVKTGNSVATFEDYPVLAYGVTQNNGLKIVTDKEEGGSYGFAVSKGQNQELLQKFNAGLTNLKASGEYDQILEKYLGEGEGVPAPTLSRGELMLQSIPPLLKGLGQTLIYTIVSLFFAFILGLIFGLMKVGQNKVLRFIATVFVDLFRGIPLIVLAFFIYFGIPQAFGFTMPLYLAAILTLSLNAGAYVTEIIRGGIQSIDQGQMEAARSLGLPYRTSMMKIVIPQAIRVMIPSFINQLVITLKDTSILSAIGLVELTQSGKIIIARTFASFDIWLMVAIMYLIVITILTKIASSLEVKRSRG</sequence>
<feature type="transmembrane region" description="Helical" evidence="7">
    <location>
        <begin position="452"/>
        <end position="473"/>
    </location>
</feature>
<dbReference type="Pfam" id="PF00497">
    <property type="entry name" value="SBP_bac_3"/>
    <property type="match status" value="1"/>
</dbReference>
<comment type="subcellular location">
    <subcellularLocation>
        <location evidence="1 7">Cell membrane</location>
        <topology evidence="1 7">Multi-pass membrane protein</topology>
    </subcellularLocation>
</comment>
<name>A0ABW5SL99_9BACL</name>
<feature type="transmembrane region" description="Helical" evidence="7">
    <location>
        <begin position="315"/>
        <end position="343"/>
    </location>
</feature>